<keyword evidence="3" id="KW-1185">Reference proteome</keyword>
<dbReference type="Pfam" id="PF03544">
    <property type="entry name" value="TonB_C"/>
    <property type="match status" value="1"/>
</dbReference>
<reference evidence="3" key="1">
    <citation type="journal article" date="2019" name="Int. J. Syst. Evol. Microbiol.">
        <title>The Global Catalogue of Microorganisms (GCM) 10K type strain sequencing project: providing services to taxonomists for standard genome sequencing and annotation.</title>
        <authorList>
            <consortium name="The Broad Institute Genomics Platform"/>
            <consortium name="The Broad Institute Genome Sequencing Center for Infectious Disease"/>
            <person name="Wu L."/>
            <person name="Ma J."/>
        </authorList>
    </citation>
    <scope>NUCLEOTIDE SEQUENCE [LARGE SCALE GENOMIC DNA]</scope>
    <source>
        <strain evidence="3">JCM 16704</strain>
    </source>
</reference>
<dbReference type="EMBL" id="BAAAZI010000004">
    <property type="protein sequence ID" value="GAA4132945.1"/>
    <property type="molecule type" value="Genomic_DNA"/>
</dbReference>
<dbReference type="Gene3D" id="3.30.1150.10">
    <property type="match status" value="1"/>
</dbReference>
<proteinExistence type="predicted"/>
<evidence type="ECO:0000313" key="3">
    <source>
        <dbReference type="Proteomes" id="UP001500101"/>
    </source>
</evidence>
<gene>
    <name evidence="2" type="ORF">GCM10022216_04540</name>
</gene>
<comment type="caution">
    <text evidence="2">The sequence shown here is derived from an EMBL/GenBank/DDBJ whole genome shotgun (WGS) entry which is preliminary data.</text>
</comment>
<dbReference type="Proteomes" id="UP001500101">
    <property type="component" value="Unassembled WGS sequence"/>
</dbReference>
<evidence type="ECO:0000259" key="1">
    <source>
        <dbReference type="PROSITE" id="PS52015"/>
    </source>
</evidence>
<dbReference type="InterPro" id="IPR037682">
    <property type="entry name" value="TonB_C"/>
</dbReference>
<organism evidence="2 3">
    <name type="scientific">Sphingobacterium kyonggiense</name>
    <dbReference type="NCBI Taxonomy" id="714075"/>
    <lineage>
        <taxon>Bacteria</taxon>
        <taxon>Pseudomonadati</taxon>
        <taxon>Bacteroidota</taxon>
        <taxon>Sphingobacteriia</taxon>
        <taxon>Sphingobacteriales</taxon>
        <taxon>Sphingobacteriaceae</taxon>
        <taxon>Sphingobacterium</taxon>
    </lineage>
</organism>
<name>A0ABP7YA75_9SPHI</name>
<protein>
    <recommendedName>
        <fullName evidence="1">TonB C-terminal domain-containing protein</fullName>
    </recommendedName>
</protein>
<dbReference type="PROSITE" id="PS52015">
    <property type="entry name" value="TONB_CTD"/>
    <property type="match status" value="1"/>
</dbReference>
<feature type="domain" description="TonB C-terminal" evidence="1">
    <location>
        <begin position="29"/>
        <end position="121"/>
    </location>
</feature>
<dbReference type="SUPFAM" id="SSF74653">
    <property type="entry name" value="TolA/TonB C-terminal domain"/>
    <property type="match status" value="1"/>
</dbReference>
<accession>A0ABP7YA75</accession>
<evidence type="ECO:0000313" key="2">
    <source>
        <dbReference type="EMBL" id="GAA4132945.1"/>
    </source>
</evidence>
<sequence length="121" mass="13731">MSAQEKVDTLKKKDNLIHREGFEHSNIAVGMTAFRQEVASLYRIPRKAYTSKIQGRLEATFVIDKEGKMTNIELTKDLGFGTGDELVRVLTQLAKKHTWKPATKNGEPVHVQYSIPLQISY</sequence>